<gene>
    <name evidence="2" type="ORF">C1E23_02515</name>
</gene>
<dbReference type="InterPro" id="IPR011009">
    <property type="entry name" value="Kinase-like_dom_sf"/>
</dbReference>
<dbReference type="Gene3D" id="3.90.1200.10">
    <property type="match status" value="1"/>
</dbReference>
<dbReference type="PANTHER" id="PTHR40086">
    <property type="entry name" value="PHOSPHOTRANSFERASE YTMP-RELATED"/>
    <property type="match status" value="1"/>
</dbReference>
<dbReference type="Proteomes" id="UP000291338">
    <property type="component" value="Unassembled WGS sequence"/>
</dbReference>
<dbReference type="InterPro" id="IPR002575">
    <property type="entry name" value="Aminoglycoside_PTrfase"/>
</dbReference>
<name>A0A4Q7ISI1_9GAMM</name>
<accession>A0A4Q7ISI1</accession>
<feature type="domain" description="Aminoglycoside phosphotransferase" evidence="1">
    <location>
        <begin position="46"/>
        <end position="230"/>
    </location>
</feature>
<dbReference type="AlphaFoldDB" id="A0A4Q7ISI1"/>
<dbReference type="Pfam" id="PF01636">
    <property type="entry name" value="APH"/>
    <property type="match status" value="1"/>
</dbReference>
<dbReference type="PANTHER" id="PTHR40086:SF1">
    <property type="entry name" value="CELL CYCLE REGULATOR CCRZ"/>
    <property type="match status" value="1"/>
</dbReference>
<evidence type="ECO:0000259" key="1">
    <source>
        <dbReference type="Pfam" id="PF01636"/>
    </source>
</evidence>
<evidence type="ECO:0000313" key="2">
    <source>
        <dbReference type="EMBL" id="RZQ54526.1"/>
    </source>
</evidence>
<dbReference type="InterPro" id="IPR052077">
    <property type="entry name" value="CcrZ_PhaseVar_Mediator"/>
</dbReference>
<proteinExistence type="predicted"/>
<dbReference type="Gene3D" id="3.30.200.20">
    <property type="entry name" value="Phosphorylase Kinase, domain 1"/>
    <property type="match status" value="1"/>
</dbReference>
<comment type="caution">
    <text evidence="2">The sequence shown here is derived from an EMBL/GenBank/DDBJ whole genome shotgun (WGS) entry which is preliminary data.</text>
</comment>
<sequence>MSVGTKSTSKETAYHLRAFNFQNLHGAVKGFVAESLPCSQVKACYQITAGLSNHNYLLVVEQSKYLLKLYQKDMPISSLTFQGFLAATIPNIQDVIRWDAALKVALFTYVDEAVAGIEKKRLCNLVETIALVHKQPSVNLPVSLDLKQALSDLSLTFKQRTHSELRYCLHLLESYPKELGCCHNDLVRENLIPTEDGVIVIDFEYAAIGDVYFDLAAVATSFWMNDEDIVRMLAIYYDQMGLKVPDYAVEKLRGFRVAYLLLCISWYEERGEAEKAASLLSQLDELNAT</sequence>
<reference evidence="2 3" key="1">
    <citation type="submission" date="2018-01" db="EMBL/GenBank/DDBJ databases">
        <title>Co-occurrence of chitin degradation, pigmentation and bioactivity in marine Pseudoalteromonas.</title>
        <authorList>
            <person name="Paulsen S."/>
            <person name="Gram L."/>
            <person name="Machado H."/>
        </authorList>
    </citation>
    <scope>NUCLEOTIDE SEQUENCE [LARGE SCALE GENOMIC DNA]</scope>
    <source>
        <strain evidence="2 3">S3898</strain>
    </source>
</reference>
<dbReference type="SUPFAM" id="SSF56112">
    <property type="entry name" value="Protein kinase-like (PK-like)"/>
    <property type="match status" value="1"/>
</dbReference>
<dbReference type="EMBL" id="PPSX01000011">
    <property type="protein sequence ID" value="RZQ54526.1"/>
    <property type="molecule type" value="Genomic_DNA"/>
</dbReference>
<protein>
    <recommendedName>
        <fullName evidence="1">Aminoglycoside phosphotransferase domain-containing protein</fullName>
    </recommendedName>
</protein>
<evidence type="ECO:0000313" key="3">
    <source>
        <dbReference type="Proteomes" id="UP000291338"/>
    </source>
</evidence>
<organism evidence="2 3">
    <name type="scientific">Pseudoalteromonas phenolica</name>
    <dbReference type="NCBI Taxonomy" id="161398"/>
    <lineage>
        <taxon>Bacteria</taxon>
        <taxon>Pseudomonadati</taxon>
        <taxon>Pseudomonadota</taxon>
        <taxon>Gammaproteobacteria</taxon>
        <taxon>Alteromonadales</taxon>
        <taxon>Pseudoalteromonadaceae</taxon>
        <taxon>Pseudoalteromonas</taxon>
    </lineage>
</organism>